<evidence type="ECO:0000256" key="2">
    <source>
        <dbReference type="ARBA" id="ARBA00022723"/>
    </source>
</evidence>
<evidence type="ECO:0000256" key="3">
    <source>
        <dbReference type="ARBA" id="ARBA00023002"/>
    </source>
</evidence>
<comment type="caution">
    <text evidence="6">The sequence shown here is derived from an EMBL/GenBank/DDBJ whole genome shotgun (WGS) entry which is preliminary data.</text>
</comment>
<dbReference type="EMBL" id="JAVDRD010000012">
    <property type="protein sequence ID" value="MDR6512825.1"/>
    <property type="molecule type" value="Genomic_DNA"/>
</dbReference>
<keyword evidence="5 6" id="KW-0223">Dioxygenase</keyword>
<keyword evidence="4 5" id="KW-0408">Iron</keyword>
<comment type="similarity">
    <text evidence="1 5">Belongs to the carotenoid oxygenase family.</text>
</comment>
<keyword evidence="3 5" id="KW-0560">Oxidoreductase</keyword>
<dbReference type="InterPro" id="IPR004294">
    <property type="entry name" value="Carotenoid_Oase"/>
</dbReference>
<evidence type="ECO:0000313" key="7">
    <source>
        <dbReference type="Proteomes" id="UP001184150"/>
    </source>
</evidence>
<dbReference type="EC" id="1.13.11.-" evidence="5"/>
<dbReference type="GO" id="GO:0051213">
    <property type="term" value="F:dioxygenase activity"/>
    <property type="evidence" value="ECO:0007669"/>
    <property type="project" value="UniProtKB-KW"/>
</dbReference>
<name>A0ABU1MR50_9SPHN</name>
<reference evidence="6 7" key="1">
    <citation type="submission" date="2023-07" db="EMBL/GenBank/DDBJ databases">
        <title>Sorghum-associated microbial communities from plants grown in Nebraska, USA.</title>
        <authorList>
            <person name="Schachtman D."/>
        </authorList>
    </citation>
    <scope>NUCLEOTIDE SEQUENCE [LARGE SCALE GENOMIC DNA]</scope>
    <source>
        <strain evidence="6 7">DS1027</strain>
    </source>
</reference>
<evidence type="ECO:0000256" key="5">
    <source>
        <dbReference type="RuleBase" id="RU364048"/>
    </source>
</evidence>
<dbReference type="PANTHER" id="PTHR10543">
    <property type="entry name" value="BETA-CAROTENE DIOXYGENASE"/>
    <property type="match status" value="1"/>
</dbReference>
<protein>
    <recommendedName>
        <fullName evidence="5">Dioxygenase</fullName>
        <ecNumber evidence="5">1.13.11.-</ecNumber>
    </recommendedName>
</protein>
<dbReference type="PANTHER" id="PTHR10543:SF89">
    <property type="entry name" value="CAROTENOID 9,10(9',10')-CLEAVAGE DIOXYGENASE 1"/>
    <property type="match status" value="1"/>
</dbReference>
<dbReference type="RefSeq" id="WP_309806251.1">
    <property type="nucleotide sequence ID" value="NZ_JAVDRD010000012.1"/>
</dbReference>
<evidence type="ECO:0000256" key="1">
    <source>
        <dbReference type="ARBA" id="ARBA00006787"/>
    </source>
</evidence>
<comment type="cofactor">
    <cofactor evidence="5">
        <name>Fe(2+)</name>
        <dbReference type="ChEBI" id="CHEBI:29033"/>
    </cofactor>
    <text evidence="5">Binds 1 Fe(2+) ion per subunit.</text>
</comment>
<evidence type="ECO:0000256" key="4">
    <source>
        <dbReference type="ARBA" id="ARBA00023004"/>
    </source>
</evidence>
<dbReference type="Proteomes" id="UP001184150">
    <property type="component" value="Unassembled WGS sequence"/>
</dbReference>
<keyword evidence="2 5" id="KW-0479">Metal-binding</keyword>
<accession>A0ABU1MR50</accession>
<sequence length="498" mass="54830">MGDFPPTPYFIGLNAPVGTELALEGLPVEGTLPPEVRGAFFRAVPDPAFAPKFADDHTLSGDGMISRVRFNADGTADYAIRFVETARHQAEKAAGRARFGRYRNPFTDDPDMAGVDRTVANTTPVWHAGRLLMTKEDGRPYRIDPHTLDTLGSFDFDGLLKSETMTAHVRIDPDSGDLYFYGYEADGLASTKVAYARVGADGALKSEQWFDAPYCAMMHDFTISRNWALFPVYPTTAELERMKAGGEHWHHEQGLESWLGVMPRDGDVKDIKWFQGPKGVYCYHMMNAWEDAEGLLHFDQCLSSSNAFAFIREPAGLFLQPWEITGGLTRWTVDPRGPAGPVTETVIGPPGDFPIIPAKSQGRPYKTGWMLTMNPDRRGPPVMGGPVLGMFDMLVRLDGMDTASPQITQALPMEPGWCYNEPVHVASATPGHDGWLVTMVDHQIGEDAFEHFAWVIDAGNLGAGPVATVQIPTRLRPQVHGWWVPQAQLDAVRAGVTA</sequence>
<evidence type="ECO:0000313" key="6">
    <source>
        <dbReference type="EMBL" id="MDR6512825.1"/>
    </source>
</evidence>
<proteinExistence type="inferred from homology"/>
<organism evidence="6 7">
    <name type="scientific">Novosphingobium capsulatum</name>
    <dbReference type="NCBI Taxonomy" id="13688"/>
    <lineage>
        <taxon>Bacteria</taxon>
        <taxon>Pseudomonadati</taxon>
        <taxon>Pseudomonadota</taxon>
        <taxon>Alphaproteobacteria</taxon>
        <taxon>Sphingomonadales</taxon>
        <taxon>Sphingomonadaceae</taxon>
        <taxon>Novosphingobium</taxon>
    </lineage>
</organism>
<keyword evidence="7" id="KW-1185">Reference proteome</keyword>
<gene>
    <name evidence="6" type="ORF">J2792_003712</name>
</gene>
<dbReference type="Pfam" id="PF03055">
    <property type="entry name" value="RPE65"/>
    <property type="match status" value="1"/>
</dbReference>